<keyword evidence="2" id="KW-1185">Reference proteome</keyword>
<accession>A0ABX1NTV3</accession>
<organism evidence="1 2">
    <name type="scientific">Aromatoleum bremense</name>
    <dbReference type="NCBI Taxonomy" id="76115"/>
    <lineage>
        <taxon>Bacteria</taxon>
        <taxon>Pseudomonadati</taxon>
        <taxon>Pseudomonadota</taxon>
        <taxon>Betaproteobacteria</taxon>
        <taxon>Rhodocyclales</taxon>
        <taxon>Rhodocyclaceae</taxon>
        <taxon>Aromatoleum</taxon>
    </lineage>
</organism>
<evidence type="ECO:0000313" key="2">
    <source>
        <dbReference type="Proteomes" id="UP000633943"/>
    </source>
</evidence>
<reference evidence="1 2" key="1">
    <citation type="submission" date="2019-12" db="EMBL/GenBank/DDBJ databases">
        <title>Comparative genomics gives insights into the taxonomy of the Azoarcus-Aromatoleum group and reveals separate origins of nif in the plant-associated Azoarcus and non-plant-associated Aromatoleum sub-groups.</title>
        <authorList>
            <person name="Lafos M."/>
            <person name="Maluk M."/>
            <person name="Batista M."/>
            <person name="Junghare M."/>
            <person name="Carmona M."/>
            <person name="Faoro H."/>
            <person name="Cruz L.M."/>
            <person name="Battistoni F."/>
            <person name="De Souza E."/>
            <person name="Pedrosa F."/>
            <person name="Chen W.-M."/>
            <person name="Poole P.S."/>
            <person name="Dixon R.A."/>
            <person name="James E.K."/>
        </authorList>
    </citation>
    <scope>NUCLEOTIDE SEQUENCE [LARGE SCALE GENOMIC DNA]</scope>
    <source>
        <strain evidence="1 2">PbN1</strain>
    </source>
</reference>
<comment type="caution">
    <text evidence="1">The sequence shown here is derived from an EMBL/GenBank/DDBJ whole genome shotgun (WGS) entry which is preliminary data.</text>
</comment>
<dbReference type="EMBL" id="WTVP01000012">
    <property type="protein sequence ID" value="NMG15183.1"/>
    <property type="molecule type" value="Genomic_DNA"/>
</dbReference>
<name>A0ABX1NTV3_9RHOO</name>
<evidence type="ECO:0000313" key="1">
    <source>
        <dbReference type="EMBL" id="NMG15183.1"/>
    </source>
</evidence>
<protein>
    <submittedName>
        <fullName evidence="1">Uncharacterized protein</fullName>
    </submittedName>
</protein>
<proteinExistence type="predicted"/>
<dbReference type="Proteomes" id="UP000633943">
    <property type="component" value="Unassembled WGS sequence"/>
</dbReference>
<sequence>MDCGGCRLSHVFALGRQRRSGTRRGVISCAVRTLHTELKRADVEAAKTRLADALYARSPAGVGSINVLRR</sequence>
<gene>
    <name evidence="1" type="ORF">GPA24_06415</name>
</gene>